<dbReference type="PANTHER" id="PTHR44688">
    <property type="entry name" value="DNA-BINDING TRANSCRIPTIONAL ACTIVATOR DEVR_DOSR"/>
    <property type="match status" value="1"/>
</dbReference>
<dbReference type="Pfam" id="PF00072">
    <property type="entry name" value="Response_reg"/>
    <property type="match status" value="1"/>
</dbReference>
<dbReference type="Gene3D" id="3.40.50.2300">
    <property type="match status" value="1"/>
</dbReference>
<evidence type="ECO:0000256" key="3">
    <source>
        <dbReference type="ARBA" id="ARBA00023163"/>
    </source>
</evidence>
<organism evidence="7 8">
    <name type="scientific">Streptomyces scabichelini</name>
    <dbReference type="NCBI Taxonomy" id="2711217"/>
    <lineage>
        <taxon>Bacteria</taxon>
        <taxon>Bacillati</taxon>
        <taxon>Actinomycetota</taxon>
        <taxon>Actinomycetes</taxon>
        <taxon>Kitasatosporales</taxon>
        <taxon>Streptomycetaceae</taxon>
        <taxon>Streptomyces</taxon>
    </lineage>
</organism>
<dbReference type="InterPro" id="IPR011006">
    <property type="entry name" value="CheY-like_superfamily"/>
</dbReference>
<dbReference type="Pfam" id="PF00196">
    <property type="entry name" value="GerE"/>
    <property type="match status" value="1"/>
</dbReference>
<feature type="domain" description="Response regulatory" evidence="6">
    <location>
        <begin position="19"/>
        <end position="133"/>
    </location>
</feature>
<dbReference type="GO" id="GO:0003677">
    <property type="term" value="F:DNA binding"/>
    <property type="evidence" value="ECO:0007669"/>
    <property type="project" value="UniProtKB-KW"/>
</dbReference>
<evidence type="ECO:0000259" key="6">
    <source>
        <dbReference type="PROSITE" id="PS50110"/>
    </source>
</evidence>
<evidence type="ECO:0000313" key="8">
    <source>
        <dbReference type="Proteomes" id="UP000472335"/>
    </source>
</evidence>
<comment type="caution">
    <text evidence="7">The sequence shown here is derived from an EMBL/GenBank/DDBJ whole genome shotgun (WGS) entry which is preliminary data.</text>
</comment>
<dbReference type="GO" id="GO:0000160">
    <property type="term" value="P:phosphorelay signal transduction system"/>
    <property type="evidence" value="ECO:0007669"/>
    <property type="project" value="InterPro"/>
</dbReference>
<dbReference type="CDD" id="cd06170">
    <property type="entry name" value="LuxR_C_like"/>
    <property type="match status" value="1"/>
</dbReference>
<keyword evidence="8" id="KW-1185">Reference proteome</keyword>
<dbReference type="EMBL" id="JAAKZY010000024">
    <property type="protein sequence ID" value="NGO08074.1"/>
    <property type="molecule type" value="Genomic_DNA"/>
</dbReference>
<keyword evidence="1" id="KW-0805">Transcription regulation</keyword>
<dbReference type="AlphaFoldDB" id="A0A6G4V2J4"/>
<dbReference type="SUPFAM" id="SSF52172">
    <property type="entry name" value="CheY-like"/>
    <property type="match status" value="1"/>
</dbReference>
<dbReference type="RefSeq" id="WP_165257292.1">
    <property type="nucleotide sequence ID" value="NZ_JAAKZY010000024.1"/>
</dbReference>
<accession>A0A6G4V2J4</accession>
<dbReference type="Gene3D" id="1.10.10.10">
    <property type="entry name" value="Winged helix-like DNA-binding domain superfamily/Winged helix DNA-binding domain"/>
    <property type="match status" value="1"/>
</dbReference>
<dbReference type="InterPro" id="IPR036388">
    <property type="entry name" value="WH-like_DNA-bd_sf"/>
</dbReference>
<dbReference type="PANTHER" id="PTHR44688:SF16">
    <property type="entry name" value="DNA-BINDING TRANSCRIPTIONAL ACTIVATOR DEVR_DOSR"/>
    <property type="match status" value="1"/>
</dbReference>
<keyword evidence="4" id="KW-0597">Phosphoprotein</keyword>
<dbReference type="GO" id="GO:0006355">
    <property type="term" value="P:regulation of DNA-templated transcription"/>
    <property type="evidence" value="ECO:0007669"/>
    <property type="project" value="InterPro"/>
</dbReference>
<keyword evidence="2" id="KW-0238">DNA-binding</keyword>
<reference evidence="7 8" key="1">
    <citation type="submission" date="2020-02" db="EMBL/GenBank/DDBJ databases">
        <title>Whole-genome analyses of novel actinobacteria.</title>
        <authorList>
            <person name="Sahin N."/>
            <person name="Gencbay T."/>
        </authorList>
    </citation>
    <scope>NUCLEOTIDE SEQUENCE [LARGE SCALE GENOMIC DNA]</scope>
    <source>
        <strain evidence="7 8">HC44</strain>
    </source>
</reference>
<dbReference type="CDD" id="cd17537">
    <property type="entry name" value="REC_FixJ"/>
    <property type="match status" value="1"/>
</dbReference>
<sequence length="220" mass="24268">MQARHASLGPADGQPPGSVVYIVDDDQELCRSLAWLLESVRIRSLCFTDVTSFLESYDPQQPACMVLDVRMPEVGGFQLQEILNRAGSAIPVIFVSAHGDIRMSVRALQNGAVDFLEKPYDPQHMLDVVQQALRTAQERFARTARQQALQARLVSLSPRELEVLRLVIDGVPSKTIATRLGISTKTVDVHRTRIREKAGAESMATLVRDLLQAGLGLPVQ</sequence>
<dbReference type="PROSITE" id="PS50110">
    <property type="entry name" value="RESPONSE_REGULATORY"/>
    <property type="match status" value="1"/>
</dbReference>
<dbReference type="InterPro" id="IPR001789">
    <property type="entry name" value="Sig_transdc_resp-reg_receiver"/>
</dbReference>
<evidence type="ECO:0000259" key="5">
    <source>
        <dbReference type="PROSITE" id="PS50043"/>
    </source>
</evidence>
<dbReference type="PROSITE" id="PS00622">
    <property type="entry name" value="HTH_LUXR_1"/>
    <property type="match status" value="1"/>
</dbReference>
<protein>
    <submittedName>
        <fullName evidence="7">Response regulator transcription factor</fullName>
    </submittedName>
</protein>
<name>A0A6G4V2J4_9ACTN</name>
<evidence type="ECO:0000256" key="2">
    <source>
        <dbReference type="ARBA" id="ARBA00023125"/>
    </source>
</evidence>
<dbReference type="SMART" id="SM00448">
    <property type="entry name" value="REC"/>
    <property type="match status" value="1"/>
</dbReference>
<dbReference type="SMART" id="SM00421">
    <property type="entry name" value="HTH_LUXR"/>
    <property type="match status" value="1"/>
</dbReference>
<dbReference type="InterPro" id="IPR000792">
    <property type="entry name" value="Tscrpt_reg_LuxR_C"/>
</dbReference>
<evidence type="ECO:0000256" key="1">
    <source>
        <dbReference type="ARBA" id="ARBA00023015"/>
    </source>
</evidence>
<feature type="modified residue" description="4-aspartylphosphate" evidence="4">
    <location>
        <position position="68"/>
    </location>
</feature>
<dbReference type="Proteomes" id="UP000472335">
    <property type="component" value="Unassembled WGS sequence"/>
</dbReference>
<feature type="domain" description="HTH luxR-type" evidence="5">
    <location>
        <begin position="149"/>
        <end position="214"/>
    </location>
</feature>
<proteinExistence type="predicted"/>
<gene>
    <name evidence="7" type="ORF">G5C60_10530</name>
</gene>
<keyword evidence="3" id="KW-0804">Transcription</keyword>
<evidence type="ECO:0000256" key="4">
    <source>
        <dbReference type="PROSITE-ProRule" id="PRU00169"/>
    </source>
</evidence>
<dbReference type="PRINTS" id="PR00038">
    <property type="entry name" value="HTHLUXR"/>
</dbReference>
<evidence type="ECO:0000313" key="7">
    <source>
        <dbReference type="EMBL" id="NGO08074.1"/>
    </source>
</evidence>
<dbReference type="PROSITE" id="PS50043">
    <property type="entry name" value="HTH_LUXR_2"/>
    <property type="match status" value="1"/>
</dbReference>